<feature type="compositionally biased region" description="Pro residues" evidence="1">
    <location>
        <begin position="479"/>
        <end position="493"/>
    </location>
</feature>
<feature type="compositionally biased region" description="Gly residues" evidence="1">
    <location>
        <begin position="1150"/>
        <end position="1176"/>
    </location>
</feature>
<evidence type="ECO:0000313" key="3">
    <source>
        <dbReference type="Proteomes" id="UP001362999"/>
    </source>
</evidence>
<feature type="compositionally biased region" description="Low complexity" evidence="1">
    <location>
        <begin position="856"/>
        <end position="879"/>
    </location>
</feature>
<feature type="region of interest" description="Disordered" evidence="1">
    <location>
        <begin position="1"/>
        <end position="133"/>
    </location>
</feature>
<dbReference type="AlphaFoldDB" id="A0AAV9ZBV1"/>
<sequence length="1270" mass="130841">MPRLADIFTRRQNDSSSQQSHSRGSSTSQLPAFSSSTSTASSVITAEDSLSLPVPAQPIPSSPNGKNKNSSSRNGLGGFFGRKKSKTELPLPPPNYVQEEVQPAYFSRPSTSSALTARSGSYASPTPAVSTLHPPHRMGTALSTRSLPTLQIASSSNLPLHPLSPLSSEIAADSSLGETNKSAGGKSGKKFAFWTRGAADSLTKDAESEGDGGVSGSRGAGKEGHVGSGDEFNLRAFRQVGPAALPILDTHPSPSYSPDDMPRRPRPRERGGSDASNASSRISVAAFREAVAKRERERETGRMSPSFGVGGAPGSTVSNVVSATTTPQPSFSSTPARSFSPSPHPPIAAARPRRQLPASATPTDAATSEDESDSDSDNTPLATLLPPRRPGSAMSAGSAASHASSSHTSPRPKPKPLIDIAALTATKPGVARVKKEENGDGFTGAGMLANERVLTSRSPPVRSLTADADLPKTGLMHFPSPPSTPVREVPPPLQSSTGTGVTMKRDALRETLRAVAGSGDGAGNGKRVEAELVKSTPYSIPANSQNPKKLTSSSSTTTTPSSQRAPNPPPPPTFTSPSPSSTTAARKTFHRRFSSDIISTAPKVTWADDVASDPYRDSVLAGDLAAMLGGGIALVSVGLDDEDYAGGGGDVFDGAAGTREAAAAERAEDLDEERGGGGGVVPPIVIRQRSPSPAFSVTSRPAHVQNRSLGAGVELGGSSGRRNDVPLQTRQRSSSTMLSPPVSSSSATVTGTFGRLERSEASAASSSTSAATLGTPPQAFSSSTPLADVRALAKTSSIQRESLPRQRSSTMTPLIQQSQLRTMPPTSRSSTLPPTAHTPSTSLNPSSSRANLAPRSLRTVASNSSLSSASSKLPASISAVPPPRRPFVPSGRLSPTSSTGESSSDPALLTPWDWSDTGGSSGEERGRWRGGVRELVARRGGVRRRSVSSSSGFGSDERYGGVGRGKGRMMQKDERASRALELGNDDTDEGGFDSDDLPLNQARMMGVMGMGMGGNMPMNIPMTPAMGMNMPTSFAFPSHPGTPAAGWGGGMLNPQQFMMPPPADPAFYAAHQQAMMIAKQAYLTAVGQQAMAAAGEEWERGSSVGGSVYGGAGGGGGSVYGAGGGSVYGGGGGMGGWGPSLFPPGPQSMYGGGGGGARSEYGGGGGARSDYGGGERGNWNSSRSVYGESFGPSPDRYARTSSSTNLSVTAGRGGRESTGYFPPVTPSSRGRGGMQMQPRQRTASQPADPSQNVGSSRRPPPPSCWRKPTS</sequence>
<feature type="compositionally biased region" description="Low complexity" evidence="1">
    <location>
        <begin position="14"/>
        <end position="42"/>
    </location>
</feature>
<gene>
    <name evidence="2" type="ORF">R3P38DRAFT_3295458</name>
</gene>
<feature type="region of interest" description="Disordered" evidence="1">
    <location>
        <begin position="940"/>
        <end position="972"/>
    </location>
</feature>
<feature type="region of interest" description="Disordered" evidence="1">
    <location>
        <begin position="660"/>
        <end position="928"/>
    </location>
</feature>
<feature type="compositionally biased region" description="Low complexity" evidence="1">
    <location>
        <begin position="733"/>
        <end position="752"/>
    </location>
</feature>
<feature type="compositionally biased region" description="Polar residues" evidence="1">
    <location>
        <begin position="536"/>
        <end position="550"/>
    </location>
</feature>
<dbReference type="PANTHER" id="PTHR45733:SF8">
    <property type="entry name" value="FORMIN-J"/>
    <property type="match status" value="1"/>
</dbReference>
<evidence type="ECO:0000313" key="2">
    <source>
        <dbReference type="EMBL" id="KAK6977338.1"/>
    </source>
</evidence>
<feature type="compositionally biased region" description="Low complexity" evidence="1">
    <location>
        <begin position="315"/>
        <end position="335"/>
    </location>
</feature>
<dbReference type="InterPro" id="IPR051144">
    <property type="entry name" value="Formin_homology_domain"/>
</dbReference>
<feature type="compositionally biased region" description="Low complexity" evidence="1">
    <location>
        <begin position="551"/>
        <end position="565"/>
    </location>
</feature>
<feature type="region of interest" description="Disordered" evidence="1">
    <location>
        <begin position="535"/>
        <end position="585"/>
    </location>
</feature>
<feature type="compositionally biased region" description="Polar residues" evidence="1">
    <location>
        <begin position="1199"/>
        <end position="1208"/>
    </location>
</feature>
<feature type="compositionally biased region" description="Polar residues" evidence="1">
    <location>
        <begin position="837"/>
        <end position="850"/>
    </location>
</feature>
<dbReference type="EMBL" id="JAWWNJ010000170">
    <property type="protein sequence ID" value="KAK6977338.1"/>
    <property type="molecule type" value="Genomic_DNA"/>
</dbReference>
<feature type="compositionally biased region" description="Polar residues" evidence="1">
    <location>
        <begin position="1237"/>
        <end position="1254"/>
    </location>
</feature>
<feature type="region of interest" description="Disordered" evidence="1">
    <location>
        <begin position="1145"/>
        <end position="1270"/>
    </location>
</feature>
<reference evidence="2 3" key="1">
    <citation type="journal article" date="2024" name="J Genomics">
        <title>Draft genome sequencing and assembly of Favolaschia claudopus CIRM-BRFM 2984 isolated from oak limbs.</title>
        <authorList>
            <person name="Navarro D."/>
            <person name="Drula E."/>
            <person name="Chaduli D."/>
            <person name="Cazenave R."/>
            <person name="Ahrendt S."/>
            <person name="Wang J."/>
            <person name="Lipzen A."/>
            <person name="Daum C."/>
            <person name="Barry K."/>
            <person name="Grigoriev I.V."/>
            <person name="Favel A."/>
            <person name="Rosso M.N."/>
            <person name="Martin F."/>
        </authorList>
    </citation>
    <scope>NUCLEOTIDE SEQUENCE [LARGE SCALE GENOMIC DNA]</scope>
    <source>
        <strain evidence="2 3">CIRM-BRFM 2984</strain>
    </source>
</reference>
<feature type="compositionally biased region" description="Low complexity" evidence="1">
    <location>
        <begin position="820"/>
        <end position="835"/>
    </location>
</feature>
<dbReference type="PANTHER" id="PTHR45733">
    <property type="entry name" value="FORMIN-J"/>
    <property type="match status" value="1"/>
</dbReference>
<proteinExistence type="predicted"/>
<feature type="compositionally biased region" description="Polar residues" evidence="1">
    <location>
        <begin position="794"/>
        <end position="819"/>
    </location>
</feature>
<feature type="compositionally biased region" description="Low complexity" evidence="1">
    <location>
        <begin position="894"/>
        <end position="904"/>
    </location>
</feature>
<organism evidence="2 3">
    <name type="scientific">Favolaschia claudopus</name>
    <dbReference type="NCBI Taxonomy" id="2862362"/>
    <lineage>
        <taxon>Eukaryota</taxon>
        <taxon>Fungi</taxon>
        <taxon>Dikarya</taxon>
        <taxon>Basidiomycota</taxon>
        <taxon>Agaricomycotina</taxon>
        <taxon>Agaricomycetes</taxon>
        <taxon>Agaricomycetidae</taxon>
        <taxon>Agaricales</taxon>
        <taxon>Marasmiineae</taxon>
        <taxon>Mycenaceae</taxon>
        <taxon>Favolaschia</taxon>
    </lineage>
</organism>
<feature type="compositionally biased region" description="Low complexity" evidence="1">
    <location>
        <begin position="62"/>
        <end position="74"/>
    </location>
</feature>
<feature type="compositionally biased region" description="Polar residues" evidence="1">
    <location>
        <begin position="689"/>
        <end position="699"/>
    </location>
</feature>
<name>A0AAV9ZBV1_9AGAR</name>
<dbReference type="Proteomes" id="UP001362999">
    <property type="component" value="Unassembled WGS sequence"/>
</dbReference>
<accession>A0AAV9ZBV1</accession>
<keyword evidence="3" id="KW-1185">Reference proteome</keyword>
<evidence type="ECO:0008006" key="4">
    <source>
        <dbReference type="Google" id="ProtNLM"/>
    </source>
</evidence>
<feature type="compositionally biased region" description="Basic and acidic residues" evidence="1">
    <location>
        <begin position="290"/>
        <end position="301"/>
    </location>
</feature>
<feature type="compositionally biased region" description="Low complexity" evidence="1">
    <location>
        <begin position="347"/>
        <end position="366"/>
    </location>
</feature>
<comment type="caution">
    <text evidence="2">The sequence shown here is derived from an EMBL/GenBank/DDBJ whole genome shotgun (WGS) entry which is preliminary data.</text>
</comment>
<evidence type="ECO:0000256" key="1">
    <source>
        <dbReference type="SAM" id="MobiDB-lite"/>
    </source>
</evidence>
<feature type="compositionally biased region" description="Polar residues" evidence="1">
    <location>
        <begin position="108"/>
        <end position="129"/>
    </location>
</feature>
<feature type="region of interest" description="Disordered" evidence="1">
    <location>
        <begin position="479"/>
        <end position="504"/>
    </location>
</feature>
<feature type="compositionally biased region" description="Low complexity" evidence="1">
    <location>
        <begin position="377"/>
        <end position="409"/>
    </location>
</feature>
<feature type="compositionally biased region" description="Low complexity" evidence="1">
    <location>
        <begin position="761"/>
        <end position="772"/>
    </location>
</feature>
<protein>
    <recommendedName>
        <fullName evidence="4">Proteophosphoglycan ppg4</fullName>
    </recommendedName>
</protein>
<feature type="region of interest" description="Disordered" evidence="1">
    <location>
        <begin position="201"/>
        <end position="416"/>
    </location>
</feature>
<feature type="compositionally biased region" description="Acidic residues" evidence="1">
    <location>
        <begin position="367"/>
        <end position="376"/>
    </location>
</feature>
<feature type="compositionally biased region" description="Basic and acidic residues" evidence="1">
    <location>
        <begin position="260"/>
        <end position="272"/>
    </location>
</feature>